<dbReference type="Proteomes" id="UP001497457">
    <property type="component" value="Chromosome 8b"/>
</dbReference>
<evidence type="ECO:0008006" key="3">
    <source>
        <dbReference type="Google" id="ProtNLM"/>
    </source>
</evidence>
<sequence>MGRRRGSKRRTAAGGGGGDRLTALPLELRAQIASCLPFKQAVQLSALSRPWRRIHHHTPVVRISLRELVSVVDAGDGRHSLLVLDVDSAVATHAVLARRLRDVSASRVEALALACYADNARTRYHADRIIAAADARDIRIDAPSLYPLDQEHEEPWTLDLPAGARSLEVDLYRGLAPAIADSAPGAAALRSLSLDNVELRGWPPLLPSLRSLSLRCAAVRVKAPFAPAAWCPALEDLDISSSTIEHGRVDIRLPRLRYLDMDDVDVVGPPGVVAVDAPEMVELDVYCSAGCTADLRSFSLRAPRLRVLRWENQYAERVHMDAAAVEVGVIRFTERVDVDAGRPARVVSTYTRQMKCYREQMTRMLQGLLPNLPPERIADVSKPCMELEVHLHHEVDEYTGEMTKEEKLTCDLKALKALL</sequence>
<dbReference type="PANTHER" id="PTHR34223:SF91">
    <property type="entry name" value="F-BOX DOMAIN-CONTAINING PROTEIN"/>
    <property type="match status" value="1"/>
</dbReference>
<dbReference type="EMBL" id="OZ075118">
    <property type="protein sequence ID" value="CAL5089602.1"/>
    <property type="molecule type" value="Genomic_DNA"/>
</dbReference>
<dbReference type="PANTHER" id="PTHR34223">
    <property type="entry name" value="OS11G0201299 PROTEIN"/>
    <property type="match status" value="1"/>
</dbReference>
<evidence type="ECO:0000313" key="2">
    <source>
        <dbReference type="Proteomes" id="UP001497457"/>
    </source>
</evidence>
<dbReference type="AlphaFoldDB" id="A0ABC9G8W7"/>
<dbReference type="SUPFAM" id="SSF52058">
    <property type="entry name" value="L domain-like"/>
    <property type="match status" value="1"/>
</dbReference>
<dbReference type="InterPro" id="IPR032675">
    <property type="entry name" value="LRR_dom_sf"/>
</dbReference>
<reference evidence="1 2" key="2">
    <citation type="submission" date="2024-10" db="EMBL/GenBank/DDBJ databases">
        <authorList>
            <person name="Ryan C."/>
        </authorList>
    </citation>
    <scope>NUCLEOTIDE SEQUENCE [LARGE SCALE GENOMIC DNA]</scope>
</reference>
<protein>
    <recommendedName>
        <fullName evidence="3">F-box domain-containing protein</fullName>
    </recommendedName>
</protein>
<organism evidence="1 2">
    <name type="scientific">Urochloa decumbens</name>
    <dbReference type="NCBI Taxonomy" id="240449"/>
    <lineage>
        <taxon>Eukaryota</taxon>
        <taxon>Viridiplantae</taxon>
        <taxon>Streptophyta</taxon>
        <taxon>Embryophyta</taxon>
        <taxon>Tracheophyta</taxon>
        <taxon>Spermatophyta</taxon>
        <taxon>Magnoliopsida</taxon>
        <taxon>Liliopsida</taxon>
        <taxon>Poales</taxon>
        <taxon>Poaceae</taxon>
        <taxon>PACMAD clade</taxon>
        <taxon>Panicoideae</taxon>
        <taxon>Panicodae</taxon>
        <taxon>Paniceae</taxon>
        <taxon>Melinidinae</taxon>
        <taxon>Urochloa</taxon>
    </lineage>
</organism>
<dbReference type="SUPFAM" id="SSF81383">
    <property type="entry name" value="F-box domain"/>
    <property type="match status" value="1"/>
</dbReference>
<proteinExistence type="predicted"/>
<evidence type="ECO:0000313" key="1">
    <source>
        <dbReference type="EMBL" id="CAL5089602.1"/>
    </source>
</evidence>
<accession>A0ABC9G8W7</accession>
<reference evidence="2" key="1">
    <citation type="submission" date="2024-06" db="EMBL/GenBank/DDBJ databases">
        <authorList>
            <person name="Ryan C."/>
        </authorList>
    </citation>
    <scope>NUCLEOTIDE SEQUENCE [LARGE SCALE GENOMIC DNA]</scope>
</reference>
<dbReference type="InterPro" id="IPR053197">
    <property type="entry name" value="F-box_SCFL_complex_component"/>
</dbReference>
<dbReference type="InterPro" id="IPR036047">
    <property type="entry name" value="F-box-like_dom_sf"/>
</dbReference>
<gene>
    <name evidence="1" type="ORF">URODEC1_LOCUS113433</name>
</gene>
<dbReference type="Gene3D" id="3.80.10.10">
    <property type="entry name" value="Ribonuclease Inhibitor"/>
    <property type="match status" value="1"/>
</dbReference>
<keyword evidence="2" id="KW-1185">Reference proteome</keyword>
<name>A0ABC9G8W7_9POAL</name>